<dbReference type="InterPro" id="IPR009081">
    <property type="entry name" value="PP-bd_ACP"/>
</dbReference>
<evidence type="ECO:0000313" key="8">
    <source>
        <dbReference type="Proteomes" id="UP000199696"/>
    </source>
</evidence>
<feature type="region of interest" description="Disordered" evidence="4">
    <location>
        <begin position="1929"/>
        <end position="1952"/>
    </location>
</feature>
<dbReference type="PANTHER" id="PTHR45527:SF1">
    <property type="entry name" value="FATTY ACID SYNTHASE"/>
    <property type="match status" value="1"/>
</dbReference>
<dbReference type="GO" id="GO:0003824">
    <property type="term" value="F:catalytic activity"/>
    <property type="evidence" value="ECO:0007669"/>
    <property type="project" value="InterPro"/>
</dbReference>
<dbReference type="Pfam" id="PF00668">
    <property type="entry name" value="Condensation"/>
    <property type="match status" value="1"/>
</dbReference>
<keyword evidence="8" id="KW-1185">Reference proteome</keyword>
<protein>
    <submittedName>
        <fullName evidence="7">Amino acid adenylation domain-containing protein</fullName>
    </submittedName>
</protein>
<dbReference type="PROSITE" id="PS00012">
    <property type="entry name" value="PHOSPHOPANTETHEINE"/>
    <property type="match status" value="1"/>
</dbReference>
<evidence type="ECO:0000313" key="7">
    <source>
        <dbReference type="EMBL" id="SCL58851.1"/>
    </source>
</evidence>
<dbReference type="SUPFAM" id="SSF103473">
    <property type="entry name" value="MFS general substrate transporter"/>
    <property type="match status" value="1"/>
</dbReference>
<feature type="domain" description="Carrier" evidence="6">
    <location>
        <begin position="604"/>
        <end position="682"/>
    </location>
</feature>
<dbReference type="STRING" id="227316.GA0070604_3922"/>
<dbReference type="Gene3D" id="1.10.1200.10">
    <property type="entry name" value="ACP-like"/>
    <property type="match status" value="1"/>
</dbReference>
<dbReference type="OrthoDB" id="2472181at2"/>
<feature type="transmembrane region" description="Helical" evidence="5">
    <location>
        <begin position="1098"/>
        <end position="1120"/>
    </location>
</feature>
<dbReference type="InterPro" id="IPR025110">
    <property type="entry name" value="AMP-bd_C"/>
</dbReference>
<dbReference type="GO" id="GO:0044550">
    <property type="term" value="P:secondary metabolite biosynthetic process"/>
    <property type="evidence" value="ECO:0007669"/>
    <property type="project" value="TreeGrafter"/>
</dbReference>
<dbReference type="InterPro" id="IPR020806">
    <property type="entry name" value="PKS_PP-bd"/>
</dbReference>
<dbReference type="InterPro" id="IPR006162">
    <property type="entry name" value="Ppantetheine_attach_site"/>
</dbReference>
<dbReference type="GO" id="GO:0008610">
    <property type="term" value="P:lipid biosynthetic process"/>
    <property type="evidence" value="ECO:0007669"/>
    <property type="project" value="UniProtKB-ARBA"/>
</dbReference>
<dbReference type="InterPro" id="IPR020802">
    <property type="entry name" value="TesA-like"/>
</dbReference>
<evidence type="ECO:0000259" key="6">
    <source>
        <dbReference type="PROSITE" id="PS50075"/>
    </source>
</evidence>
<name>A0A1C6UXU8_9ACTN</name>
<sequence length="1952" mass="205358">MNEGQKDPMSDDEWVVPASYGQERLWFVDQVEPNSPAFNIITSVHLPYPLSASEIVGAFQEVVSRHEALRTSVRAVDGEPRQVVHGSVAVEVAEVDLRGQPPEVLTARYDAEAVRPIPLDAPPLWRATLVRLADAEWRFVFVAHHAIFDGASIPNLRTELTELCRSVVDGSPARLPELAIQYPDFAAWQREQLSGDTLAAHLRHWRAVLDGVPFVHTLPTDRPRPARGPAPGADVAVDLPDGLAAAVAELARRLRATPFMLFLAAYATLVHRLSGDGEVVVGVPVGGRELPEVQPLIGMFVNTLVLRLDLSGDPSFAVLVDRVRGQLGEAWEFQDTPYQKVVEAVAPRRDPSVPPLYQLGFNYLPDVGTGTGNGVARDDLMLGVTDRYVRLEYHAVLFTEATARTLVARYLRLLSAAVGAPDTPLWSLPLLDPAERTQLDAWERADGLPVVDRAGQPVPVGVVGELPTGELGLRRPDGTVEVLGPPAHRPLLNALRWRHRIEAALRAAPGVADAATVVRDTPTGPRLVGYVARPSGDLARVRAALAEALPAHLTPDLVQVPALPRTADGGIDEVALAATPVATDPSPADGAPPPDEPAPADQTVPSTATEQAIAEIWTEVLGVPSAHLDDDFYAVGGHSMLAVRLVARLRRLTAGRSRQVGVMDVVTCRTIRRLAALVDGAQDGGRQLLHELTPPGERIVSYVCVPYGGGSAAVYQTLADALPPGHALYAVAIPGHDVGLDEAALPFDELIDACLAEILDRVPGPVVLYGHCGVGGALAVALARRLEAAGRPVDALYLGAVFPAARAKGVLSTVLRRLDGLASNRVYANWLTGMGVDLSELEPAQADRIVANMRRDGQAAEEYFTGLLTEPGPRLRAPVISVVGERDRVTEFYQERFREWQVVSDTTAVVVVDEAGHYFLNHRADELADILTSTHRAIAAGGFTTVGGPEVGWRAHAVHHDPAGTGAPTADPAPAEVSAGRLGAAPAGAARTPAGTPAAPRNMRTYLAIAAGQLASLTGSALTQWAIPVWIYLETGSYVSFALFAALGIVPTLVVSPLAGALVDRLDRRRVMLSAGLAAGLAELAMGLLLWGGNLQVWHLYVLVVCLSTAASFQRVAFLAATPQLVPKAYLGHANGVNQLAIGFANLVAPLLGAGLLGLLGLGGIVLVDVVSYAFAVVVLLVVRFPQAMGRVRDEPLLAALLGGLRFTWGIRGLRSMLLFFAALNVFLGAALIMVSPLVLGFGSLAQVGQVAFAEGVGAALGGLLVIVWGGPTRRRATGVLIASAAMSACYLLVGLRPALLLVAAGLFGAGLALSVTQGIYATIVQVKVPQRFHGRVFALNQMIAWGTLPIGYAVVGPLGGRLLEPLMAADGPLASTVGAVIGVGPGRGIGLLYLALAVAMMGLTAAAALVPSLARFDQQVPDAPPDDLVGVEQLRRPGPAEPVADPPAARLDELIAAQAARTPSATALISGTERVTYGELDARAGRLAAALRARGVGAETFVAIAIDRSVAMVVAALAVLKAGGAYVALDPAQPPRRLASILDSARPVLLLGDGSLAGVAPPCPVVDEATLLAEAASSGGHAPLVPADGGTENVAYVVYTSGSTGTPKGVLAHHRGIVNHLRYIMREHEVTAADTVLQIASLAFDASVRDLFGPLSVGARVVLLGPDQAKDPAAMLALVRRHRVTCLLAVVPTLLRGMADLATGAAPSVRLVLFAGERLHAADCVAARRIFGPRVRLVNQYGPTECTMTTTYQVVPAGAPVPDPVPLGRPIGGAWVRVLDDALAPVPVGEIGEIYLGGVGVARGYLHRPAETAARFLPDPFADEPGARMYRTGDQGRLRADGALEFHGRIDDQVKIRGQRVEPGEIEGLLRGHPAVRDAAVLPSGEPVRLIAVVSGTDVDLDDVRAYLRARLPDYLVPEQFSVLDDLPRTPNGKIDRRALASGQPVGSAAR</sequence>
<keyword evidence="5" id="KW-0812">Transmembrane</keyword>
<evidence type="ECO:0000256" key="5">
    <source>
        <dbReference type="SAM" id="Phobius"/>
    </source>
</evidence>
<dbReference type="Gene3D" id="3.40.50.980">
    <property type="match status" value="2"/>
</dbReference>
<gene>
    <name evidence="7" type="ORF">GA0070604_3922</name>
</gene>
<feature type="transmembrane region" description="Helical" evidence="5">
    <location>
        <begin position="1071"/>
        <end position="1092"/>
    </location>
</feature>
<dbReference type="Gene3D" id="3.30.300.30">
    <property type="match status" value="2"/>
</dbReference>
<dbReference type="InterPro" id="IPR001242">
    <property type="entry name" value="Condensation_dom"/>
</dbReference>
<dbReference type="PANTHER" id="PTHR45527">
    <property type="entry name" value="NONRIBOSOMAL PEPTIDE SYNTHETASE"/>
    <property type="match status" value="1"/>
</dbReference>
<feature type="transmembrane region" description="Helical" evidence="5">
    <location>
        <begin position="1337"/>
        <end position="1355"/>
    </location>
</feature>
<dbReference type="InterPro" id="IPR011701">
    <property type="entry name" value="MFS"/>
</dbReference>
<dbReference type="GO" id="GO:0005737">
    <property type="term" value="C:cytoplasm"/>
    <property type="evidence" value="ECO:0007669"/>
    <property type="project" value="TreeGrafter"/>
</dbReference>
<dbReference type="CDD" id="cd19531">
    <property type="entry name" value="LCL_NRPS-like"/>
    <property type="match status" value="1"/>
</dbReference>
<reference evidence="8" key="1">
    <citation type="submission" date="2016-06" db="EMBL/GenBank/DDBJ databases">
        <authorList>
            <person name="Varghese N."/>
            <person name="Submissions Spin"/>
        </authorList>
    </citation>
    <scope>NUCLEOTIDE SEQUENCE [LARGE SCALE GENOMIC DNA]</scope>
    <source>
        <strain evidence="8">DSM 44814</strain>
    </source>
</reference>
<dbReference type="InterPro" id="IPR010071">
    <property type="entry name" value="AA_adenyl_dom"/>
</dbReference>
<feature type="transmembrane region" description="Helical" evidence="5">
    <location>
        <begin position="1277"/>
        <end position="1294"/>
    </location>
</feature>
<dbReference type="FunFam" id="3.40.50.980:FF:000001">
    <property type="entry name" value="Non-ribosomal peptide synthetase"/>
    <property type="match status" value="1"/>
</dbReference>
<dbReference type="SUPFAM" id="SSF53474">
    <property type="entry name" value="alpha/beta-Hydrolases"/>
    <property type="match status" value="1"/>
</dbReference>
<dbReference type="GO" id="GO:0043041">
    <property type="term" value="P:amino acid activation for nonribosomal peptide biosynthetic process"/>
    <property type="evidence" value="ECO:0007669"/>
    <property type="project" value="TreeGrafter"/>
</dbReference>
<dbReference type="InterPro" id="IPR023213">
    <property type="entry name" value="CAT-like_dom_sf"/>
</dbReference>
<dbReference type="CDD" id="cd06173">
    <property type="entry name" value="MFS_MefA_like"/>
    <property type="match status" value="1"/>
</dbReference>
<dbReference type="Pfam" id="PF00975">
    <property type="entry name" value="Thioesterase"/>
    <property type="match status" value="1"/>
</dbReference>
<dbReference type="InterPro" id="IPR036736">
    <property type="entry name" value="ACP-like_sf"/>
</dbReference>
<accession>A0A1C6UXU8</accession>
<dbReference type="Pfam" id="PF07690">
    <property type="entry name" value="MFS_1"/>
    <property type="match status" value="1"/>
</dbReference>
<dbReference type="NCBIfam" id="TIGR01733">
    <property type="entry name" value="AA-adenyl-dom"/>
    <property type="match status" value="1"/>
</dbReference>
<evidence type="ECO:0000256" key="1">
    <source>
        <dbReference type="ARBA" id="ARBA00001957"/>
    </source>
</evidence>
<dbReference type="EMBL" id="FMHY01000002">
    <property type="protein sequence ID" value="SCL58851.1"/>
    <property type="molecule type" value="Genomic_DNA"/>
</dbReference>
<dbReference type="CDD" id="cd05930">
    <property type="entry name" value="A_NRPS"/>
    <property type="match status" value="1"/>
</dbReference>
<dbReference type="SMART" id="SM00823">
    <property type="entry name" value="PKS_PP"/>
    <property type="match status" value="1"/>
</dbReference>
<dbReference type="Gene3D" id="1.20.1250.20">
    <property type="entry name" value="MFS general substrate transporter like domains"/>
    <property type="match status" value="1"/>
</dbReference>
<keyword evidence="3" id="KW-0597">Phosphoprotein</keyword>
<dbReference type="InterPro" id="IPR001031">
    <property type="entry name" value="Thioesterase"/>
</dbReference>
<feature type="transmembrane region" description="Helical" evidence="5">
    <location>
        <begin position="1300"/>
        <end position="1325"/>
    </location>
</feature>
<dbReference type="FunFam" id="3.40.50.12780:FF:000012">
    <property type="entry name" value="Non-ribosomal peptide synthetase"/>
    <property type="match status" value="1"/>
</dbReference>
<organism evidence="7 8">
    <name type="scientific">Micromonospora eburnea</name>
    <dbReference type="NCBI Taxonomy" id="227316"/>
    <lineage>
        <taxon>Bacteria</taxon>
        <taxon>Bacillati</taxon>
        <taxon>Actinomycetota</taxon>
        <taxon>Actinomycetes</taxon>
        <taxon>Micromonosporales</taxon>
        <taxon>Micromonosporaceae</taxon>
        <taxon>Micromonospora</taxon>
    </lineage>
</organism>
<feature type="transmembrane region" description="Helical" evidence="5">
    <location>
        <begin position="1165"/>
        <end position="1183"/>
    </location>
</feature>
<dbReference type="SMART" id="SM00824">
    <property type="entry name" value="PKS_TE"/>
    <property type="match status" value="1"/>
</dbReference>
<feature type="transmembrane region" description="Helical" evidence="5">
    <location>
        <begin position="1218"/>
        <end position="1239"/>
    </location>
</feature>
<evidence type="ECO:0000256" key="3">
    <source>
        <dbReference type="ARBA" id="ARBA00022553"/>
    </source>
</evidence>
<dbReference type="Proteomes" id="UP000199696">
    <property type="component" value="Unassembled WGS sequence"/>
</dbReference>
<dbReference type="SUPFAM" id="SSF56801">
    <property type="entry name" value="Acetyl-CoA synthetase-like"/>
    <property type="match status" value="2"/>
</dbReference>
<dbReference type="PROSITE" id="PS50075">
    <property type="entry name" value="CARRIER"/>
    <property type="match status" value="1"/>
</dbReference>
<evidence type="ECO:0000256" key="2">
    <source>
        <dbReference type="ARBA" id="ARBA00022450"/>
    </source>
</evidence>
<dbReference type="Pfam" id="PF13193">
    <property type="entry name" value="AMP-binding_C"/>
    <property type="match status" value="2"/>
</dbReference>
<dbReference type="PROSITE" id="PS00455">
    <property type="entry name" value="AMP_BINDING"/>
    <property type="match status" value="1"/>
</dbReference>
<dbReference type="Gene3D" id="2.30.38.10">
    <property type="entry name" value="Luciferase, Domain 3"/>
    <property type="match status" value="1"/>
</dbReference>
<dbReference type="GO" id="GO:0022857">
    <property type="term" value="F:transmembrane transporter activity"/>
    <property type="evidence" value="ECO:0007669"/>
    <property type="project" value="InterPro"/>
</dbReference>
<keyword evidence="5" id="KW-1133">Transmembrane helix</keyword>
<feature type="transmembrane region" description="Helical" evidence="5">
    <location>
        <begin position="1038"/>
        <end position="1059"/>
    </location>
</feature>
<feature type="region of interest" description="Disordered" evidence="4">
    <location>
        <begin position="581"/>
        <end position="605"/>
    </location>
</feature>
<keyword evidence="5" id="KW-0472">Membrane</keyword>
<dbReference type="InterPro" id="IPR036259">
    <property type="entry name" value="MFS_trans_sf"/>
</dbReference>
<dbReference type="InterPro" id="IPR020845">
    <property type="entry name" value="AMP-binding_CS"/>
</dbReference>
<dbReference type="Gene3D" id="3.30.559.10">
    <property type="entry name" value="Chloramphenicol acetyltransferase-like domain"/>
    <property type="match status" value="1"/>
</dbReference>
<dbReference type="Gene3D" id="3.30.559.30">
    <property type="entry name" value="Nonribosomal peptide synthetase, condensation domain"/>
    <property type="match status" value="1"/>
</dbReference>
<dbReference type="SUPFAM" id="SSF52777">
    <property type="entry name" value="CoA-dependent acyltransferases"/>
    <property type="match status" value="2"/>
</dbReference>
<dbReference type="Pfam" id="PF00501">
    <property type="entry name" value="AMP-binding"/>
    <property type="match status" value="1"/>
</dbReference>
<dbReference type="InterPro" id="IPR045851">
    <property type="entry name" value="AMP-bd_C_sf"/>
</dbReference>
<proteinExistence type="predicted"/>
<dbReference type="InterPro" id="IPR029058">
    <property type="entry name" value="AB_hydrolase_fold"/>
</dbReference>
<feature type="transmembrane region" description="Helical" evidence="5">
    <location>
        <begin position="1392"/>
        <end position="1415"/>
    </location>
</feature>
<dbReference type="InterPro" id="IPR000873">
    <property type="entry name" value="AMP-dep_synth/lig_dom"/>
</dbReference>
<comment type="cofactor">
    <cofactor evidence="1">
        <name>pantetheine 4'-phosphate</name>
        <dbReference type="ChEBI" id="CHEBI:47942"/>
    </cofactor>
</comment>
<evidence type="ECO:0000256" key="4">
    <source>
        <dbReference type="SAM" id="MobiDB-lite"/>
    </source>
</evidence>
<keyword evidence="2" id="KW-0596">Phosphopantetheine</keyword>
<feature type="transmembrane region" description="Helical" evidence="5">
    <location>
        <begin position="1251"/>
        <end position="1270"/>
    </location>
</feature>
<feature type="transmembrane region" description="Helical" evidence="5">
    <location>
        <begin position="1140"/>
        <end position="1159"/>
    </location>
</feature>
<dbReference type="Gene3D" id="3.40.50.1820">
    <property type="entry name" value="alpha/beta hydrolase"/>
    <property type="match status" value="1"/>
</dbReference>
<dbReference type="GO" id="GO:0031177">
    <property type="term" value="F:phosphopantetheine binding"/>
    <property type="evidence" value="ECO:0007669"/>
    <property type="project" value="InterPro"/>
</dbReference>
<dbReference type="Pfam" id="PF00550">
    <property type="entry name" value="PP-binding"/>
    <property type="match status" value="1"/>
</dbReference>